<dbReference type="InterPro" id="IPR020103">
    <property type="entry name" value="PsdUridine_synth_cat_dom_sf"/>
</dbReference>
<dbReference type="InterPro" id="IPR001406">
    <property type="entry name" value="PsdUridine_synth_TruA"/>
</dbReference>
<dbReference type="Pfam" id="PF01416">
    <property type="entry name" value="PseudoU_synth_1"/>
    <property type="match status" value="1"/>
</dbReference>
<proteinExistence type="inferred from homology"/>
<evidence type="ECO:0000259" key="5">
    <source>
        <dbReference type="Pfam" id="PF01416"/>
    </source>
</evidence>
<keyword evidence="3 4" id="KW-0413">Isomerase</keyword>
<keyword evidence="7" id="KW-1185">Reference proteome</keyword>
<evidence type="ECO:0000313" key="7">
    <source>
        <dbReference type="Proteomes" id="UP000677054"/>
    </source>
</evidence>
<gene>
    <name evidence="6" type="ORF">DSTB1V02_LOCUS8447</name>
</gene>
<sequence>MFVTTGDVLTYTRKISSVTLDLTKGTEDSDQQSPYDLFVLTIEGQGFLWHQIRCIVAILLLIGEGKEDSSVIQELLDISKNPCKPVYAMAHELPLCLFDAQFDGLEWQFDELALKTVILELQEAWARHAIKAEMIRSMLGHLEPQLPKSVKGQASWLQTGVLPRNYTPLLQRQKCESLETRIACVNERKKQKLRENECLQTTPCENSM</sequence>
<dbReference type="GO" id="GO:0005737">
    <property type="term" value="C:cytoplasm"/>
    <property type="evidence" value="ECO:0007669"/>
    <property type="project" value="TreeGrafter"/>
</dbReference>
<evidence type="ECO:0000256" key="1">
    <source>
        <dbReference type="ARBA" id="ARBA00009375"/>
    </source>
</evidence>
<dbReference type="OrthoDB" id="25767at2759"/>
<dbReference type="GO" id="GO:0160147">
    <property type="term" value="F:tRNA pseudouridine(38-40) synthase activity"/>
    <property type="evidence" value="ECO:0007669"/>
    <property type="project" value="UniProtKB-EC"/>
</dbReference>
<dbReference type="EMBL" id="LR901449">
    <property type="protein sequence ID" value="CAD7248636.1"/>
    <property type="molecule type" value="Genomic_DNA"/>
</dbReference>
<dbReference type="InterPro" id="IPR020097">
    <property type="entry name" value="PsdUridine_synth_TruA_a/b_dom"/>
</dbReference>
<dbReference type="PANTHER" id="PTHR11142">
    <property type="entry name" value="PSEUDOURIDYLATE SYNTHASE"/>
    <property type="match status" value="1"/>
</dbReference>
<feature type="domain" description="Pseudouridine synthase I TruA alpha/beta" evidence="5">
    <location>
        <begin position="31"/>
        <end position="103"/>
    </location>
</feature>
<dbReference type="GO" id="GO:0031119">
    <property type="term" value="P:tRNA pseudouridine synthesis"/>
    <property type="evidence" value="ECO:0007669"/>
    <property type="project" value="TreeGrafter"/>
</dbReference>
<dbReference type="SUPFAM" id="SSF55120">
    <property type="entry name" value="Pseudouridine synthase"/>
    <property type="match status" value="1"/>
</dbReference>
<protein>
    <recommendedName>
        <fullName evidence="4">tRNA pseudouridine synthase</fullName>
        <ecNumber evidence="4">5.4.99.12</ecNumber>
    </recommendedName>
</protein>
<dbReference type="EC" id="5.4.99.12" evidence="4"/>
<dbReference type="Gene3D" id="3.30.70.660">
    <property type="entry name" value="Pseudouridine synthase I, catalytic domain, C-terminal subdomain"/>
    <property type="match status" value="1"/>
</dbReference>
<dbReference type="GO" id="GO:1990481">
    <property type="term" value="P:mRNA pseudouridine synthesis"/>
    <property type="evidence" value="ECO:0007669"/>
    <property type="project" value="TreeGrafter"/>
</dbReference>
<evidence type="ECO:0000256" key="3">
    <source>
        <dbReference type="ARBA" id="ARBA00023235"/>
    </source>
</evidence>
<name>A0A7R9A554_9CRUS</name>
<accession>A0A7R9A554</accession>
<dbReference type="GO" id="GO:0005634">
    <property type="term" value="C:nucleus"/>
    <property type="evidence" value="ECO:0007669"/>
    <property type="project" value="TreeGrafter"/>
</dbReference>
<reference evidence="6" key="1">
    <citation type="submission" date="2020-11" db="EMBL/GenBank/DDBJ databases">
        <authorList>
            <person name="Tran Van P."/>
        </authorList>
    </citation>
    <scope>NUCLEOTIDE SEQUENCE</scope>
</reference>
<comment type="catalytic activity">
    <reaction evidence="4">
        <text>uridine(38/39/40) in tRNA = pseudouridine(38/39/40) in tRNA</text>
        <dbReference type="Rhea" id="RHEA:22376"/>
        <dbReference type="Rhea" id="RHEA-COMP:10085"/>
        <dbReference type="Rhea" id="RHEA-COMP:10087"/>
        <dbReference type="ChEBI" id="CHEBI:65314"/>
        <dbReference type="ChEBI" id="CHEBI:65315"/>
        <dbReference type="EC" id="5.4.99.12"/>
    </reaction>
</comment>
<dbReference type="AlphaFoldDB" id="A0A7R9A554"/>
<dbReference type="GO" id="GO:0003723">
    <property type="term" value="F:RNA binding"/>
    <property type="evidence" value="ECO:0007669"/>
    <property type="project" value="InterPro"/>
</dbReference>
<evidence type="ECO:0000256" key="2">
    <source>
        <dbReference type="ARBA" id="ARBA00022694"/>
    </source>
</evidence>
<organism evidence="6">
    <name type="scientific">Darwinula stevensoni</name>
    <dbReference type="NCBI Taxonomy" id="69355"/>
    <lineage>
        <taxon>Eukaryota</taxon>
        <taxon>Metazoa</taxon>
        <taxon>Ecdysozoa</taxon>
        <taxon>Arthropoda</taxon>
        <taxon>Crustacea</taxon>
        <taxon>Oligostraca</taxon>
        <taxon>Ostracoda</taxon>
        <taxon>Podocopa</taxon>
        <taxon>Podocopida</taxon>
        <taxon>Darwinulocopina</taxon>
        <taxon>Darwinuloidea</taxon>
        <taxon>Darwinulidae</taxon>
        <taxon>Darwinula</taxon>
    </lineage>
</organism>
<dbReference type="EMBL" id="CAJPEV010001932">
    <property type="protein sequence ID" value="CAG0894943.1"/>
    <property type="molecule type" value="Genomic_DNA"/>
</dbReference>
<dbReference type="Proteomes" id="UP000677054">
    <property type="component" value="Unassembled WGS sequence"/>
</dbReference>
<dbReference type="InterPro" id="IPR020095">
    <property type="entry name" value="PsdUridine_synth_TruA_C"/>
</dbReference>
<dbReference type="PANTHER" id="PTHR11142:SF5">
    <property type="entry name" value="TRNA PSEUDOURIDINE(38_39) SYNTHASE"/>
    <property type="match status" value="1"/>
</dbReference>
<evidence type="ECO:0000313" key="6">
    <source>
        <dbReference type="EMBL" id="CAD7248636.1"/>
    </source>
</evidence>
<comment type="similarity">
    <text evidence="1 4">Belongs to the tRNA pseudouridine synthase TruA family.</text>
</comment>
<keyword evidence="2 4" id="KW-0819">tRNA processing</keyword>
<evidence type="ECO:0000256" key="4">
    <source>
        <dbReference type="RuleBase" id="RU003792"/>
    </source>
</evidence>